<dbReference type="Pfam" id="PF04542">
    <property type="entry name" value="Sigma70_r2"/>
    <property type="match status" value="1"/>
</dbReference>
<evidence type="ECO:0000256" key="9">
    <source>
        <dbReference type="SAM" id="MobiDB-lite"/>
    </source>
</evidence>
<dbReference type="GO" id="GO:0009408">
    <property type="term" value="P:response to heat"/>
    <property type="evidence" value="ECO:0007669"/>
    <property type="project" value="UniProtKB-UniRule"/>
</dbReference>
<feature type="region of interest" description="Disordered" evidence="9">
    <location>
        <begin position="199"/>
        <end position="223"/>
    </location>
</feature>
<keyword evidence="3 7" id="KW-0346">Stress response</keyword>
<dbReference type="InterPro" id="IPR036388">
    <property type="entry name" value="WH-like_DNA-bd_sf"/>
</dbReference>
<dbReference type="SUPFAM" id="SSF88946">
    <property type="entry name" value="Sigma2 domain of RNA polymerase sigma factors"/>
    <property type="match status" value="1"/>
</dbReference>
<dbReference type="InterPro" id="IPR007630">
    <property type="entry name" value="RNA_pol_sigma70_r4"/>
</dbReference>
<name>A0A562LGI5_9GAMM</name>
<evidence type="ECO:0000259" key="11">
    <source>
        <dbReference type="PROSITE" id="PS00716"/>
    </source>
</evidence>
<dbReference type="PANTHER" id="PTHR30376:SF3">
    <property type="entry name" value="RNA POLYMERASE SIGMA FACTOR RPOH"/>
    <property type="match status" value="1"/>
</dbReference>
<feature type="short sequence motif" description="Interaction with polymerase core subunit RpoC" evidence="7">
    <location>
        <begin position="93"/>
        <end position="96"/>
    </location>
</feature>
<dbReference type="PRINTS" id="PR00046">
    <property type="entry name" value="SIGMA70FCT"/>
</dbReference>
<proteinExistence type="inferred from homology"/>
<evidence type="ECO:0000256" key="8">
    <source>
        <dbReference type="NCBIfam" id="TIGR02392"/>
    </source>
</evidence>
<evidence type="ECO:0000313" key="12">
    <source>
        <dbReference type="EMBL" id="TWI06722.1"/>
    </source>
</evidence>
<comment type="subunit">
    <text evidence="7">Interacts with the RNA polymerase core enzyme.</text>
</comment>
<reference evidence="12 13" key="1">
    <citation type="journal article" date="2015" name="Stand. Genomic Sci.">
        <title>Genomic Encyclopedia of Bacterial and Archaeal Type Strains, Phase III: the genomes of soil and plant-associated and newly described type strains.</title>
        <authorList>
            <person name="Whitman W.B."/>
            <person name="Woyke T."/>
            <person name="Klenk H.P."/>
            <person name="Zhou Y."/>
            <person name="Lilburn T.G."/>
            <person name="Beck B.J."/>
            <person name="De Vos P."/>
            <person name="Vandamme P."/>
            <person name="Eisen J.A."/>
            <person name="Garrity G."/>
            <person name="Hugenholtz P."/>
            <person name="Kyrpides N.C."/>
        </authorList>
    </citation>
    <scope>NUCLEOTIDE SEQUENCE [LARGE SCALE GENOMIC DNA]</scope>
    <source>
        <strain evidence="12 13">CGMCC 1.10136</strain>
    </source>
</reference>
<dbReference type="Pfam" id="PF04545">
    <property type="entry name" value="Sigma70_r4"/>
    <property type="match status" value="1"/>
</dbReference>
<keyword evidence="2 7" id="KW-0805">Transcription regulation</keyword>
<dbReference type="Proteomes" id="UP000316471">
    <property type="component" value="Unassembled WGS sequence"/>
</dbReference>
<dbReference type="NCBIfam" id="NF005143">
    <property type="entry name" value="PRK06596.1"/>
    <property type="match status" value="1"/>
</dbReference>
<evidence type="ECO:0000256" key="2">
    <source>
        <dbReference type="ARBA" id="ARBA00023015"/>
    </source>
</evidence>
<dbReference type="GO" id="GO:0016987">
    <property type="term" value="F:sigma factor activity"/>
    <property type="evidence" value="ECO:0007669"/>
    <property type="project" value="UniProtKB-UniRule"/>
</dbReference>
<dbReference type="GO" id="GO:0006352">
    <property type="term" value="P:DNA-templated transcription initiation"/>
    <property type="evidence" value="ECO:0007669"/>
    <property type="project" value="UniProtKB-UniRule"/>
</dbReference>
<dbReference type="NCBIfam" id="TIGR02937">
    <property type="entry name" value="sigma70-ECF"/>
    <property type="match status" value="1"/>
</dbReference>
<dbReference type="Gene3D" id="1.10.601.10">
    <property type="entry name" value="RNA Polymerase Primary Sigma Factor"/>
    <property type="match status" value="1"/>
</dbReference>
<keyword evidence="13" id="KW-1185">Reference proteome</keyword>
<evidence type="ECO:0000313" key="13">
    <source>
        <dbReference type="Proteomes" id="UP000316471"/>
    </source>
</evidence>
<sequence>MTLMTQNVPSTALVANNLPIPALGGLVPLGSLEAYIGAVHRIPVLSVEDEQVLARRFRDNEDLDAARELVHSHLRFVVHVARGYNGYGLQIGDLIQEGNIGLMKAVKRFDPDQGVRLVSFAVHWIRAEMHEFILKNWRIVKVATTKAQRKLFFNLRKSKTRLGWMNAEEVRAVAADLNVSEREVLEMESRLSGRDIGFDLSSDDDDDHAPPSPAAYLRADGEDPSQAYERVDEEDNQLQLLREGMAGLDARSRDIVKRRWLDGEGKVTLQELADEYGVSAERIRQIEANALKKMRALFAA</sequence>
<feature type="domain" description="RNA polymerase sigma-70" evidence="10">
    <location>
        <begin position="93"/>
        <end position="106"/>
    </location>
</feature>
<dbReference type="Pfam" id="PF00140">
    <property type="entry name" value="Sigma70_r1_2"/>
    <property type="match status" value="1"/>
</dbReference>
<accession>A0A562LGI5</accession>
<dbReference type="SUPFAM" id="SSF88659">
    <property type="entry name" value="Sigma3 and sigma4 domains of RNA polymerase sigma factors"/>
    <property type="match status" value="1"/>
</dbReference>
<comment type="subcellular location">
    <subcellularLocation>
        <location evidence="7">Cytoplasm</location>
    </subcellularLocation>
</comment>
<dbReference type="PANTHER" id="PTHR30376">
    <property type="entry name" value="SIGMA FACTOR RPOH HEAT SHOCK RELATED"/>
    <property type="match status" value="1"/>
</dbReference>
<evidence type="ECO:0000256" key="5">
    <source>
        <dbReference type="ARBA" id="ARBA00023125"/>
    </source>
</evidence>
<protein>
    <recommendedName>
        <fullName evidence="7 8">RNA polymerase sigma factor RpoH</fullName>
    </recommendedName>
    <alternativeName>
        <fullName evidence="7">RNA polymerase sigma-32 factor</fullName>
    </alternativeName>
</protein>
<feature type="DNA-binding region" description="H-T-H motif" evidence="7">
    <location>
        <begin position="269"/>
        <end position="288"/>
    </location>
</feature>
<dbReference type="HAMAP" id="MF_00961">
    <property type="entry name" value="Sigma70_RpoH"/>
    <property type="match status" value="1"/>
</dbReference>
<dbReference type="InterPro" id="IPR012759">
    <property type="entry name" value="RNA_pol_sigma_RpoH_proteobac"/>
</dbReference>
<dbReference type="CDD" id="cd06171">
    <property type="entry name" value="Sigma70_r4"/>
    <property type="match status" value="1"/>
</dbReference>
<keyword evidence="6 7" id="KW-0804">Transcription</keyword>
<comment type="caution">
    <text evidence="12">The sequence shown here is derived from an EMBL/GenBank/DDBJ whole genome shotgun (WGS) entry which is preliminary data.</text>
</comment>
<dbReference type="InterPro" id="IPR013325">
    <property type="entry name" value="RNA_pol_sigma_r2"/>
</dbReference>
<feature type="region of interest" description="Sigma-70 factor domain-4" evidence="7">
    <location>
        <begin position="244"/>
        <end position="296"/>
    </location>
</feature>
<dbReference type="GO" id="GO:0005737">
    <property type="term" value="C:cytoplasm"/>
    <property type="evidence" value="ECO:0007669"/>
    <property type="project" value="UniProtKB-SubCell"/>
</dbReference>
<organism evidence="12 13">
    <name type="scientific">Aerolutibacter ruishenii</name>
    <dbReference type="NCBI Taxonomy" id="686800"/>
    <lineage>
        <taxon>Bacteria</taxon>
        <taxon>Pseudomonadati</taxon>
        <taxon>Pseudomonadota</taxon>
        <taxon>Gammaproteobacteria</taxon>
        <taxon>Lysobacterales</taxon>
        <taxon>Lysobacteraceae</taxon>
        <taxon>Aerolutibacter</taxon>
    </lineage>
</organism>
<keyword evidence="4 7" id="KW-0731">Sigma factor</keyword>
<dbReference type="PROSITE" id="PS00716">
    <property type="entry name" value="SIGMA70_2"/>
    <property type="match status" value="1"/>
</dbReference>
<dbReference type="InterPro" id="IPR050813">
    <property type="entry name" value="Sigma-70_Factor"/>
</dbReference>
<dbReference type="AlphaFoldDB" id="A0A562LGI5"/>
<evidence type="ECO:0000256" key="1">
    <source>
        <dbReference type="ARBA" id="ARBA00022490"/>
    </source>
</evidence>
<dbReference type="InterPro" id="IPR009042">
    <property type="entry name" value="RNA_pol_sigma70_r1_2"/>
</dbReference>
<evidence type="ECO:0000256" key="4">
    <source>
        <dbReference type="ARBA" id="ARBA00023082"/>
    </source>
</evidence>
<evidence type="ECO:0000256" key="6">
    <source>
        <dbReference type="ARBA" id="ARBA00023163"/>
    </source>
</evidence>
<comment type="similarity">
    <text evidence="7">Belongs to the sigma-70 factor family. RpoH subfamily.</text>
</comment>
<dbReference type="FunFam" id="1.10.10.10:FF:000285">
    <property type="entry name" value="RNA polymerase sigma factor RpoH"/>
    <property type="match status" value="1"/>
</dbReference>
<dbReference type="Gene3D" id="1.10.10.10">
    <property type="entry name" value="Winged helix-like DNA-binding domain superfamily/Winged helix DNA-binding domain"/>
    <property type="match status" value="1"/>
</dbReference>
<evidence type="ECO:0000259" key="10">
    <source>
        <dbReference type="PROSITE" id="PS00715"/>
    </source>
</evidence>
<dbReference type="InterPro" id="IPR007627">
    <property type="entry name" value="RNA_pol_sigma70_r2"/>
</dbReference>
<comment type="function">
    <text evidence="7">Sigma factors are initiation factors that promote the attachment of RNA polymerase to specific initiation sites and are then released. This sigma factor is involved in regulation of expression of heat shock genes.</text>
</comment>
<feature type="region of interest" description="Sigma-70 factor domain-2" evidence="7">
    <location>
        <begin position="69"/>
        <end position="138"/>
    </location>
</feature>
<dbReference type="InterPro" id="IPR013324">
    <property type="entry name" value="RNA_pol_sigma_r3/r4-like"/>
</dbReference>
<feature type="domain" description="RNA polymerase sigma-70" evidence="11">
    <location>
        <begin position="268"/>
        <end position="294"/>
    </location>
</feature>
<dbReference type="EMBL" id="VLKP01000016">
    <property type="protein sequence ID" value="TWI06722.1"/>
    <property type="molecule type" value="Genomic_DNA"/>
</dbReference>
<evidence type="ECO:0000256" key="7">
    <source>
        <dbReference type="HAMAP-Rule" id="MF_00961"/>
    </source>
</evidence>
<dbReference type="PROSITE" id="PS00715">
    <property type="entry name" value="SIGMA70_1"/>
    <property type="match status" value="1"/>
</dbReference>
<dbReference type="InterPro" id="IPR014284">
    <property type="entry name" value="RNA_pol_sigma-70_dom"/>
</dbReference>
<dbReference type="GO" id="GO:0003677">
    <property type="term" value="F:DNA binding"/>
    <property type="evidence" value="ECO:0007669"/>
    <property type="project" value="UniProtKB-UniRule"/>
</dbReference>
<gene>
    <name evidence="7" type="primary">rpoH</name>
    <name evidence="12" type="ORF">IP93_02945</name>
</gene>
<keyword evidence="5 7" id="KW-0238">DNA-binding</keyword>
<evidence type="ECO:0000256" key="3">
    <source>
        <dbReference type="ARBA" id="ARBA00023016"/>
    </source>
</evidence>
<dbReference type="NCBIfam" id="TIGR02392">
    <property type="entry name" value="rpoH_proteo"/>
    <property type="match status" value="1"/>
</dbReference>
<dbReference type="InterPro" id="IPR000943">
    <property type="entry name" value="RNA_pol_sigma70"/>
</dbReference>
<keyword evidence="1 7" id="KW-0963">Cytoplasm</keyword>